<evidence type="ECO:0000313" key="2">
    <source>
        <dbReference type="EMBL" id="KIM69160.1"/>
    </source>
</evidence>
<accession>A0A0C3E8V2</accession>
<organism evidence="2 3">
    <name type="scientific">Scleroderma citrinum Foug A</name>
    <dbReference type="NCBI Taxonomy" id="1036808"/>
    <lineage>
        <taxon>Eukaryota</taxon>
        <taxon>Fungi</taxon>
        <taxon>Dikarya</taxon>
        <taxon>Basidiomycota</taxon>
        <taxon>Agaricomycotina</taxon>
        <taxon>Agaricomycetes</taxon>
        <taxon>Agaricomycetidae</taxon>
        <taxon>Boletales</taxon>
        <taxon>Sclerodermatineae</taxon>
        <taxon>Sclerodermataceae</taxon>
        <taxon>Scleroderma</taxon>
    </lineage>
</organism>
<feature type="compositionally biased region" description="Basic and acidic residues" evidence="1">
    <location>
        <begin position="413"/>
        <end position="435"/>
    </location>
</feature>
<dbReference type="Proteomes" id="UP000053989">
    <property type="component" value="Unassembled WGS sequence"/>
</dbReference>
<reference evidence="3" key="2">
    <citation type="submission" date="2015-01" db="EMBL/GenBank/DDBJ databases">
        <title>Evolutionary Origins and Diversification of the Mycorrhizal Mutualists.</title>
        <authorList>
            <consortium name="DOE Joint Genome Institute"/>
            <consortium name="Mycorrhizal Genomics Consortium"/>
            <person name="Kohler A."/>
            <person name="Kuo A."/>
            <person name="Nagy L.G."/>
            <person name="Floudas D."/>
            <person name="Copeland A."/>
            <person name="Barry K.W."/>
            <person name="Cichocki N."/>
            <person name="Veneault-Fourrey C."/>
            <person name="LaButti K."/>
            <person name="Lindquist E.A."/>
            <person name="Lipzen A."/>
            <person name="Lundell T."/>
            <person name="Morin E."/>
            <person name="Murat C."/>
            <person name="Riley R."/>
            <person name="Ohm R."/>
            <person name="Sun H."/>
            <person name="Tunlid A."/>
            <person name="Henrissat B."/>
            <person name="Grigoriev I.V."/>
            <person name="Hibbett D.S."/>
            <person name="Martin F."/>
        </authorList>
    </citation>
    <scope>NUCLEOTIDE SEQUENCE [LARGE SCALE GENOMIC DNA]</scope>
    <source>
        <strain evidence="3">Foug A</strain>
    </source>
</reference>
<feature type="region of interest" description="Disordered" evidence="1">
    <location>
        <begin position="115"/>
        <end position="228"/>
    </location>
</feature>
<keyword evidence="3" id="KW-1185">Reference proteome</keyword>
<feature type="compositionally biased region" description="Polar residues" evidence="1">
    <location>
        <begin position="397"/>
        <end position="410"/>
    </location>
</feature>
<proteinExistence type="predicted"/>
<evidence type="ECO:0000313" key="3">
    <source>
        <dbReference type="Proteomes" id="UP000053989"/>
    </source>
</evidence>
<dbReference type="HOGENOM" id="CLU_026316_0_0_1"/>
<protein>
    <submittedName>
        <fullName evidence="2">Uncharacterized protein</fullName>
    </submittedName>
</protein>
<feature type="compositionally biased region" description="Basic and acidic residues" evidence="1">
    <location>
        <begin position="210"/>
        <end position="219"/>
    </location>
</feature>
<evidence type="ECO:0000256" key="1">
    <source>
        <dbReference type="SAM" id="MobiDB-lite"/>
    </source>
</evidence>
<name>A0A0C3E8V2_9AGAM</name>
<feature type="compositionally biased region" description="Polar residues" evidence="1">
    <location>
        <begin position="186"/>
        <end position="195"/>
    </location>
</feature>
<gene>
    <name evidence="2" type="ORF">SCLCIDRAFT_19783</name>
</gene>
<dbReference type="AlphaFoldDB" id="A0A0C3E8V2"/>
<feature type="region of interest" description="Disordered" evidence="1">
    <location>
        <begin position="378"/>
        <end position="450"/>
    </location>
</feature>
<feature type="region of interest" description="Disordered" evidence="1">
    <location>
        <begin position="471"/>
        <end position="497"/>
    </location>
</feature>
<dbReference type="OrthoDB" id="2653948at2759"/>
<sequence>MVLELPELARENQDWKIYRTHILDSAATEGVVSHLSGAAPKPVDSRELEAWNASNAVANHLAAIFGNHNPIAIEPPVERSHQVEPFREDSHPKSDGAYSVRTTEIVEGIDVEGAGAAAEIPENPSYAPDGLSSADRSQETEQSGWERNVHNPYRDTDLSSQSSELKTTEFHDEKPSGIMPAGIPSIPNTNSTLNYSKALGNPPNAPDGTSRGDDHEMAESRGQWQRTTRKVTRNDAMASLAPNLADRMPEMTMGNGPIPSSQKRPINAVKHQCTSTRYIPHPIRCVNANAQHSNGHPKPKIHLPRWPKLPLEGERTSGAANGCTHSLSRQPMPQKLSASSNESDILITMSIESEDPGSSEMIAHICLGGVNCHANDLNGPRNQTDGSHGEADVSRGWTDTLNMSNQTATPGMSHRDDPSTYLDARDAKHNVDKTDGLGSHADALGGHSDVPSIETDVDTAAITPAIVRTTRKRGKLPNLPSQSAKRLSDKPNSCGYC</sequence>
<dbReference type="EMBL" id="KN822007">
    <property type="protein sequence ID" value="KIM69160.1"/>
    <property type="molecule type" value="Genomic_DNA"/>
</dbReference>
<reference evidence="2 3" key="1">
    <citation type="submission" date="2014-04" db="EMBL/GenBank/DDBJ databases">
        <authorList>
            <consortium name="DOE Joint Genome Institute"/>
            <person name="Kuo A."/>
            <person name="Kohler A."/>
            <person name="Nagy L.G."/>
            <person name="Floudas D."/>
            <person name="Copeland A."/>
            <person name="Barry K.W."/>
            <person name="Cichocki N."/>
            <person name="Veneault-Fourrey C."/>
            <person name="LaButti K."/>
            <person name="Lindquist E.A."/>
            <person name="Lipzen A."/>
            <person name="Lundell T."/>
            <person name="Morin E."/>
            <person name="Murat C."/>
            <person name="Sun H."/>
            <person name="Tunlid A."/>
            <person name="Henrissat B."/>
            <person name="Grigoriev I.V."/>
            <person name="Hibbett D.S."/>
            <person name="Martin F."/>
            <person name="Nordberg H.P."/>
            <person name="Cantor M.N."/>
            <person name="Hua S.X."/>
        </authorList>
    </citation>
    <scope>NUCLEOTIDE SEQUENCE [LARGE SCALE GENOMIC DNA]</scope>
    <source>
        <strain evidence="2 3">Foug A</strain>
    </source>
</reference>
<dbReference type="InParanoid" id="A0A0C3E8V2"/>
<feature type="compositionally biased region" description="Basic and acidic residues" evidence="1">
    <location>
        <begin position="166"/>
        <end position="175"/>
    </location>
</feature>
<feature type="compositionally biased region" description="Basic and acidic residues" evidence="1">
    <location>
        <begin position="147"/>
        <end position="157"/>
    </location>
</feature>